<name>A0AB34IJY4_PRYPA</name>
<evidence type="ECO:0000259" key="9">
    <source>
        <dbReference type="Pfam" id="PF03175"/>
    </source>
</evidence>
<accession>A0AB34IJY4</accession>
<dbReference type="InterPro" id="IPR043502">
    <property type="entry name" value="DNA/RNA_pol_sf"/>
</dbReference>
<dbReference type="PANTHER" id="PTHR48144">
    <property type="entry name" value="DNA-DIRECTED DNA POLYMERASE"/>
    <property type="match status" value="1"/>
</dbReference>
<comment type="similarity">
    <text evidence="1">Belongs to the DNA polymerase type-B family.</text>
</comment>
<protein>
    <recommendedName>
        <fullName evidence="2">DNA-directed DNA polymerase</fullName>
        <ecNumber evidence="2">2.7.7.7</ecNumber>
    </recommendedName>
</protein>
<dbReference type="GO" id="GO:0006260">
    <property type="term" value="P:DNA replication"/>
    <property type="evidence" value="ECO:0007669"/>
    <property type="project" value="UniProtKB-KW"/>
</dbReference>
<sequence>MQRAKVSDVVLQDLACCVVRRKVARKNLHAIADKHNLLIVMRTEEDYHKIFYGNQKDAKAFRIELALIKTITGEHYIHYFKTDINAYALKHYDELKHKKAWWTIKSADGKKDTSRGMHSLALLKHLRDSGSLNAIDATTRGIFMTQYHDRLSRAEYITLEYPPEAVRPTHPERSYSRLFGRGKDINDDVEAMKDILQVDELDETQIKALKNAMKLHEQYAALPAHMRTKLDDKMLANRFTLDDQLATMRRAIPPSAVVFFDFESSPFGEHTPYGVCYGDYNQDTVHTIRGEDCAEALMDELLEVYGCDCPDDVDWGEFNPPVIKLMAHNATYDYSFLFKHLRRVKFLEKGTSLICGTALVSNEYMRTTESPNAQLVRWMIEDACEMVERDNNIRPQWRRCLQHLRKTSTFVTVDNLHIISHGAKNVVAFLRENAPFNELEPEMIAKRTYRALSIALQDTYKMISMPLSQFGKSFNLPQGKEVMPHALMTKEFVAGGGVATLDEIRKAVCEMYLSENDLVDKLTRLVADHGGVEAVRKLGCRVHATVVDGDSELWLKIDFKYAPDDLGLCLDELHAKKAHLAAYRLIIEHCGNDNALRSLVYEDLLDHVILKAREYDCEVSPGRYDMIEYSMHYCTIDVQVLKDGWRVFHDLLFDKFALSTFHFPTLAGLADRYFIDEGCFEGVCEVSGVVQSFIAQCSVGGRVMCAHNKRSHVKGKIADFDGVSLYPSSMDRLGRQYGGYLTGHPKVWDASVDLGAVDGYFLKIRVTKVGRAFAFPIVRIKTDEGGCDWTNDLEGRDIFVDRFTLEDLVSHSKVEYTILQGYYYDSGRNNKIASVIRTMFNERLRIKKEDKTNPLQLIIKLMMNSGYGKCDTDSMHMDYADVNRLADEFQSRYGRTLIGKQLGQFHVDFEFDGSVGEIHSEEAVFIGKKTYIDVLRDEAGNKAYHIRCKGIPSKCVDHAVITNYNLNTLHSISPPDNVKKYNST</sequence>
<organism evidence="10 11">
    <name type="scientific">Prymnesium parvum</name>
    <name type="common">Toxic golden alga</name>
    <dbReference type="NCBI Taxonomy" id="97485"/>
    <lineage>
        <taxon>Eukaryota</taxon>
        <taxon>Haptista</taxon>
        <taxon>Haptophyta</taxon>
        <taxon>Prymnesiophyceae</taxon>
        <taxon>Prymnesiales</taxon>
        <taxon>Prymnesiaceae</taxon>
        <taxon>Prymnesium</taxon>
    </lineage>
</organism>
<evidence type="ECO:0000256" key="3">
    <source>
        <dbReference type="ARBA" id="ARBA00022679"/>
    </source>
</evidence>
<evidence type="ECO:0000256" key="1">
    <source>
        <dbReference type="ARBA" id="ARBA00005755"/>
    </source>
</evidence>
<dbReference type="GO" id="GO:0003677">
    <property type="term" value="F:DNA binding"/>
    <property type="evidence" value="ECO:0007669"/>
    <property type="project" value="UniProtKB-KW"/>
</dbReference>
<dbReference type="Pfam" id="PF03175">
    <property type="entry name" value="DNA_pol_B_2"/>
    <property type="match status" value="1"/>
</dbReference>
<keyword evidence="3" id="KW-0808">Transferase</keyword>
<dbReference type="SUPFAM" id="SSF56672">
    <property type="entry name" value="DNA/RNA polymerases"/>
    <property type="match status" value="1"/>
</dbReference>
<evidence type="ECO:0000256" key="8">
    <source>
        <dbReference type="ARBA" id="ARBA00049244"/>
    </source>
</evidence>
<evidence type="ECO:0000256" key="2">
    <source>
        <dbReference type="ARBA" id="ARBA00012417"/>
    </source>
</evidence>
<dbReference type="AlphaFoldDB" id="A0AB34IJY4"/>
<gene>
    <name evidence="10" type="ORF">AB1Y20_012921</name>
</gene>
<evidence type="ECO:0000313" key="10">
    <source>
        <dbReference type="EMBL" id="KAL1500253.1"/>
    </source>
</evidence>
<dbReference type="EMBL" id="JBGBPQ010000023">
    <property type="protein sequence ID" value="KAL1500253.1"/>
    <property type="molecule type" value="Genomic_DNA"/>
</dbReference>
<keyword evidence="4" id="KW-0548">Nucleotidyltransferase</keyword>
<proteinExistence type="inferred from homology"/>
<keyword evidence="11" id="KW-1185">Reference proteome</keyword>
<dbReference type="EC" id="2.7.7.7" evidence="2"/>
<dbReference type="Gene3D" id="3.30.420.10">
    <property type="entry name" value="Ribonuclease H-like superfamily/Ribonuclease H"/>
    <property type="match status" value="1"/>
</dbReference>
<evidence type="ECO:0000256" key="4">
    <source>
        <dbReference type="ARBA" id="ARBA00022695"/>
    </source>
</evidence>
<comment type="catalytic activity">
    <reaction evidence="8">
        <text>DNA(n) + a 2'-deoxyribonucleoside 5'-triphosphate = DNA(n+1) + diphosphate</text>
        <dbReference type="Rhea" id="RHEA:22508"/>
        <dbReference type="Rhea" id="RHEA-COMP:17339"/>
        <dbReference type="Rhea" id="RHEA-COMP:17340"/>
        <dbReference type="ChEBI" id="CHEBI:33019"/>
        <dbReference type="ChEBI" id="CHEBI:61560"/>
        <dbReference type="ChEBI" id="CHEBI:173112"/>
        <dbReference type="EC" id="2.7.7.7"/>
    </reaction>
</comment>
<evidence type="ECO:0000256" key="7">
    <source>
        <dbReference type="ARBA" id="ARBA00023125"/>
    </source>
</evidence>
<dbReference type="SUPFAM" id="SSF53098">
    <property type="entry name" value="Ribonuclease H-like"/>
    <property type="match status" value="1"/>
</dbReference>
<dbReference type="InterPro" id="IPR012337">
    <property type="entry name" value="RNaseH-like_sf"/>
</dbReference>
<dbReference type="InterPro" id="IPR004868">
    <property type="entry name" value="DNA-dir_DNA_pol_B_mt/vir"/>
</dbReference>
<dbReference type="GO" id="GO:0000166">
    <property type="term" value="F:nucleotide binding"/>
    <property type="evidence" value="ECO:0007669"/>
    <property type="project" value="InterPro"/>
</dbReference>
<keyword evidence="5" id="KW-0235">DNA replication</keyword>
<dbReference type="Proteomes" id="UP001515480">
    <property type="component" value="Unassembled WGS sequence"/>
</dbReference>
<dbReference type="InterPro" id="IPR036397">
    <property type="entry name" value="RNaseH_sf"/>
</dbReference>
<feature type="domain" description="DNA-directed DNA polymerase family B mitochondria/virus" evidence="9">
    <location>
        <begin position="608"/>
        <end position="869"/>
    </location>
</feature>
<evidence type="ECO:0000256" key="5">
    <source>
        <dbReference type="ARBA" id="ARBA00022705"/>
    </source>
</evidence>
<evidence type="ECO:0000256" key="6">
    <source>
        <dbReference type="ARBA" id="ARBA00022932"/>
    </source>
</evidence>
<dbReference type="PANTHER" id="PTHR48144:SF2">
    <property type="entry name" value="DNA-DIRECTED DNA POLYMERASE"/>
    <property type="match status" value="1"/>
</dbReference>
<dbReference type="GO" id="GO:0003887">
    <property type="term" value="F:DNA-directed DNA polymerase activity"/>
    <property type="evidence" value="ECO:0007669"/>
    <property type="project" value="UniProtKB-KW"/>
</dbReference>
<reference evidence="10 11" key="1">
    <citation type="journal article" date="2024" name="Science">
        <title>Giant polyketide synthase enzymes in the biosynthesis of giant marine polyether toxins.</title>
        <authorList>
            <person name="Fallon T.R."/>
            <person name="Shende V.V."/>
            <person name="Wierzbicki I.H."/>
            <person name="Pendleton A.L."/>
            <person name="Watervoot N.F."/>
            <person name="Auber R.P."/>
            <person name="Gonzalez D.J."/>
            <person name="Wisecaver J.H."/>
            <person name="Moore B.S."/>
        </authorList>
    </citation>
    <scope>NUCLEOTIDE SEQUENCE [LARGE SCALE GENOMIC DNA]</scope>
    <source>
        <strain evidence="10 11">12B1</strain>
    </source>
</reference>
<comment type="caution">
    <text evidence="10">The sequence shown here is derived from an EMBL/GenBank/DDBJ whole genome shotgun (WGS) entry which is preliminary data.</text>
</comment>
<keyword evidence="6" id="KW-0239">DNA-directed DNA polymerase</keyword>
<keyword evidence="7" id="KW-0238">DNA-binding</keyword>
<evidence type="ECO:0000313" key="11">
    <source>
        <dbReference type="Proteomes" id="UP001515480"/>
    </source>
</evidence>